<dbReference type="Proteomes" id="UP000316806">
    <property type="component" value="Chromosome"/>
</dbReference>
<evidence type="ECO:0000313" key="2">
    <source>
        <dbReference type="EMBL" id="QDQ14779.1"/>
    </source>
</evidence>
<feature type="domain" description="DUF4097" evidence="1">
    <location>
        <begin position="97"/>
        <end position="215"/>
    </location>
</feature>
<proteinExistence type="predicted"/>
<evidence type="ECO:0000259" key="1">
    <source>
        <dbReference type="Pfam" id="PF13349"/>
    </source>
</evidence>
<dbReference type="Pfam" id="PF13349">
    <property type="entry name" value="DUF4097"/>
    <property type="match status" value="1"/>
</dbReference>
<name>A0A516RGJ2_STRST</name>
<evidence type="ECO:0000313" key="3">
    <source>
        <dbReference type="Proteomes" id="UP000316806"/>
    </source>
</evidence>
<dbReference type="EMBL" id="CP040916">
    <property type="protein sequence ID" value="QDQ14779.1"/>
    <property type="molecule type" value="Genomic_DNA"/>
</dbReference>
<sequence length="279" mass="29114">MPAFDTPEPISVSLQLTAGVLRFTAGACARTVVDVSPSSGFSQADRSAAEQTRVEFSHGRLLIRAPKRRSLFGTGGSVDVTVELPAGSAVAGDAIVADLYGEGELGECEFKTEVGKIHLERAGRLQLTTGYGDVRIGSAIGEADIRVAYGDVTVGRIDGPLTLRNTSGDSDVEEVTGPLRVTANRGDIAIGRVHDTVAARSVTGDVRLGEVSRGRVELRAAVGQLEIGVRSGTAAWLDVHTKVGHIRNSLGASGAPEEPGEAVEIHAATSRGDIVIRRV</sequence>
<gene>
    <name evidence="2" type="ORF">FH965_32980</name>
</gene>
<dbReference type="RefSeq" id="WP_144321983.1">
    <property type="nucleotide sequence ID" value="NZ_CP040916.1"/>
</dbReference>
<dbReference type="InterPro" id="IPR025164">
    <property type="entry name" value="Toastrack_DUF4097"/>
</dbReference>
<accession>A0A516RGJ2</accession>
<protein>
    <submittedName>
        <fullName evidence="2">DUF4097 domain-containing protein</fullName>
    </submittedName>
</protein>
<reference evidence="2 3" key="1">
    <citation type="journal article" date="2019" name="J. Ind. Microbiol. Biotechnol.">
        <title>The complete genomic sequence of Streptomyces spectabilis NRRL-2792 and identification of secondary metabolite biosynthetic gene clusters.</title>
        <authorList>
            <person name="Sinha A."/>
            <person name="Phillips-Salemka S."/>
            <person name="Niraula T.A."/>
            <person name="Short K.A."/>
            <person name="Niraula N.P."/>
        </authorList>
    </citation>
    <scope>NUCLEOTIDE SEQUENCE [LARGE SCALE GENOMIC DNA]</scope>
    <source>
        <strain evidence="2 3">NRRL 2792</strain>
    </source>
</reference>
<dbReference type="AlphaFoldDB" id="A0A516RGJ2"/>
<organism evidence="2 3">
    <name type="scientific">Streptomyces spectabilis</name>
    <dbReference type="NCBI Taxonomy" id="68270"/>
    <lineage>
        <taxon>Bacteria</taxon>
        <taxon>Bacillati</taxon>
        <taxon>Actinomycetota</taxon>
        <taxon>Actinomycetes</taxon>
        <taxon>Kitasatosporales</taxon>
        <taxon>Streptomycetaceae</taxon>
        <taxon>Streptomyces</taxon>
    </lineage>
</organism>